<feature type="domain" description="Nitroreductase" evidence="7">
    <location>
        <begin position="8"/>
        <end position="185"/>
    </location>
</feature>
<keyword evidence="6" id="KW-0560">Oxidoreductase</keyword>
<evidence type="ECO:0000256" key="4">
    <source>
        <dbReference type="ARBA" id="ARBA00022643"/>
    </source>
</evidence>
<dbReference type="InterPro" id="IPR000415">
    <property type="entry name" value="Nitroreductase-like"/>
</dbReference>
<dbReference type="EMBL" id="FPAG01000002">
    <property type="protein sequence ID" value="SFS54745.1"/>
    <property type="molecule type" value="Genomic_DNA"/>
</dbReference>
<protein>
    <recommendedName>
        <fullName evidence="7">Nitroreductase domain-containing protein</fullName>
    </recommendedName>
</protein>
<dbReference type="Proteomes" id="UP000183209">
    <property type="component" value="Unassembled WGS sequence"/>
</dbReference>
<keyword evidence="3" id="KW-0285">Flavoprotein</keyword>
<dbReference type="PANTHER" id="PTHR43673">
    <property type="entry name" value="NAD(P)H NITROREDUCTASE YDGI-RELATED"/>
    <property type="match status" value="1"/>
</dbReference>
<evidence type="ECO:0000256" key="2">
    <source>
        <dbReference type="ARBA" id="ARBA00007118"/>
    </source>
</evidence>
<dbReference type="GO" id="GO:0016491">
    <property type="term" value="F:oxidoreductase activity"/>
    <property type="evidence" value="ECO:0007669"/>
    <property type="project" value="UniProtKB-KW"/>
</dbReference>
<comment type="similarity">
    <text evidence="2">Belongs to the nitroreductase family.</text>
</comment>
<dbReference type="Pfam" id="PF00881">
    <property type="entry name" value="Nitroreductase"/>
    <property type="match status" value="1"/>
</dbReference>
<evidence type="ECO:0000313" key="8">
    <source>
        <dbReference type="EMBL" id="SFS54745.1"/>
    </source>
</evidence>
<dbReference type="SUPFAM" id="SSF55469">
    <property type="entry name" value="FMN-dependent nitroreductase-like"/>
    <property type="match status" value="1"/>
</dbReference>
<sequence>MDILNKLQWRYAVKKFDSDKKLPAEKLEVLKQAFNLTATSYGLQPVKLLIIENQKLKDQLVAHSWNQPQVADASHLLVFCIHNDVDENYIKTYFNRVKQVRETPDDVLEPFRNFLIDDFGSKTQEEIDTWAIKQAYLSMGNLLTVCAAEDIDSCPMEGFVSEKYDEILELQAKNLKSVLVMPVGYRAADDMFADFKKVRKELSEAIEEII</sequence>
<comment type="cofactor">
    <cofactor evidence="1">
        <name>FMN</name>
        <dbReference type="ChEBI" id="CHEBI:58210"/>
    </cofactor>
</comment>
<proteinExistence type="inferred from homology"/>
<keyword evidence="4" id="KW-0288">FMN</keyword>
<evidence type="ECO:0000313" key="9">
    <source>
        <dbReference type="Proteomes" id="UP000183209"/>
    </source>
</evidence>
<dbReference type="CDD" id="cd02149">
    <property type="entry name" value="NfsB-like"/>
    <property type="match status" value="1"/>
</dbReference>
<dbReference type="AlphaFoldDB" id="A0A1I6QQS0"/>
<dbReference type="Gene3D" id="3.40.109.10">
    <property type="entry name" value="NADH Oxidase"/>
    <property type="match status" value="1"/>
</dbReference>
<accession>A0A1I6QQS0</accession>
<evidence type="ECO:0000256" key="5">
    <source>
        <dbReference type="ARBA" id="ARBA00022857"/>
    </source>
</evidence>
<organism evidence="8 9">
    <name type="scientific">Zhouia amylolytica</name>
    <dbReference type="NCBI Taxonomy" id="376730"/>
    <lineage>
        <taxon>Bacteria</taxon>
        <taxon>Pseudomonadati</taxon>
        <taxon>Bacteroidota</taxon>
        <taxon>Flavobacteriia</taxon>
        <taxon>Flavobacteriales</taxon>
        <taxon>Flavobacteriaceae</taxon>
        <taxon>Zhouia</taxon>
    </lineage>
</organism>
<dbReference type="OrthoDB" id="9809288at2"/>
<dbReference type="InterPro" id="IPR029479">
    <property type="entry name" value="Nitroreductase"/>
</dbReference>
<evidence type="ECO:0000256" key="1">
    <source>
        <dbReference type="ARBA" id="ARBA00001917"/>
    </source>
</evidence>
<dbReference type="RefSeq" id="WP_038264518.1">
    <property type="nucleotide sequence ID" value="NZ_FPAG01000002.1"/>
</dbReference>
<evidence type="ECO:0000256" key="6">
    <source>
        <dbReference type="ARBA" id="ARBA00023002"/>
    </source>
</evidence>
<gene>
    <name evidence="8" type="ORF">SAMN04487906_0792</name>
</gene>
<evidence type="ECO:0000256" key="3">
    <source>
        <dbReference type="ARBA" id="ARBA00022630"/>
    </source>
</evidence>
<evidence type="ECO:0000259" key="7">
    <source>
        <dbReference type="Pfam" id="PF00881"/>
    </source>
</evidence>
<reference evidence="8 9" key="1">
    <citation type="submission" date="2016-10" db="EMBL/GenBank/DDBJ databases">
        <authorList>
            <person name="de Groot N.N."/>
        </authorList>
    </citation>
    <scope>NUCLEOTIDE SEQUENCE [LARGE SCALE GENOMIC DNA]</scope>
    <source>
        <strain evidence="8 9">CGMCC 1.6114</strain>
    </source>
</reference>
<dbReference type="PANTHER" id="PTHR43673:SF2">
    <property type="entry name" value="NITROREDUCTASE"/>
    <property type="match status" value="1"/>
</dbReference>
<dbReference type="InterPro" id="IPR033878">
    <property type="entry name" value="NfsB-like"/>
</dbReference>
<keyword evidence="5" id="KW-0521">NADP</keyword>
<name>A0A1I6QQS0_9FLAO</name>